<feature type="transmembrane region" description="Helical" evidence="9">
    <location>
        <begin position="396"/>
        <end position="423"/>
    </location>
</feature>
<protein>
    <recommendedName>
        <fullName evidence="9">Branched-chain amino acid transport system carrier protein</fullName>
    </recommendedName>
</protein>
<sequence length="440" mass="48142">MNRLVLISGLMLFSLFFGAGNLIFPPMLGHLAGEKMWVAMTGFAITGVLLPFLTVIVVAYYDEGVERVGKPVHPLFGLVFAILIYMSIGAFYGIPRAANVAYEIGTRNLLPVHNSFTLIIFSIIFFIVVYTVALNPTKIVNNIGKLLTPLLLIGIALLSIYAIFRPEAPLQAPEGKYVGIPFISGVLEGYFTMDLVAALAFSIVIVNGFKYAGITNKTKIIFSVIKAGILSSVLLVTVYFSLAYIGGTTGRDSYQDGTDILTYNSLRIFGGFGDLLFSFIVVLACLTTCIGLVNACAEFACRHYNKVSYKMYVTAFTAVGFFFTTLGLETILSLAVPLLTFLYPLAIVLVLVSFINIFISFELKYAYILPVIVTLVISVLEIIYTNSLLNSELIAAVYLMIPLSGDGLGWLLPFMLLTLAGLVTDRLNKKENVQSQERTI</sequence>
<evidence type="ECO:0000256" key="4">
    <source>
        <dbReference type="ARBA" id="ARBA00022475"/>
    </source>
</evidence>
<comment type="function">
    <text evidence="9">Component of the transport system for branched-chain amino acids.</text>
</comment>
<keyword evidence="5 9" id="KW-0812">Transmembrane</keyword>
<dbReference type="Pfam" id="PF05525">
    <property type="entry name" value="Branch_AA_trans"/>
    <property type="match status" value="1"/>
</dbReference>
<dbReference type="KEGG" id="shv:AAT16_13555"/>
<evidence type="ECO:0000313" key="12">
    <source>
        <dbReference type="Proteomes" id="UP000034029"/>
    </source>
</evidence>
<feature type="transmembrane region" description="Helical" evidence="9">
    <location>
        <begin position="275"/>
        <end position="297"/>
    </location>
</feature>
<name>A0A0F7HNA3_9STAP</name>
<feature type="transmembrane region" description="Helical" evidence="9">
    <location>
        <begin position="190"/>
        <end position="209"/>
    </location>
</feature>
<evidence type="ECO:0000313" key="13">
    <source>
        <dbReference type="Proteomes" id="UP000183090"/>
    </source>
</evidence>
<dbReference type="GO" id="GO:0015820">
    <property type="term" value="P:L-leucine transport"/>
    <property type="evidence" value="ECO:0007669"/>
    <property type="project" value="TreeGrafter"/>
</dbReference>
<evidence type="ECO:0000256" key="1">
    <source>
        <dbReference type="ARBA" id="ARBA00004651"/>
    </source>
</evidence>
<dbReference type="GO" id="GO:0005304">
    <property type="term" value="F:L-valine transmembrane transporter activity"/>
    <property type="evidence" value="ECO:0007669"/>
    <property type="project" value="TreeGrafter"/>
</dbReference>
<dbReference type="OrthoDB" id="9783920at2"/>
<dbReference type="PANTHER" id="PTHR30588">
    <property type="entry name" value="BRANCHED-CHAIN AMINO ACID TRANSPORT SYSTEM 2 CARRIER PROTEIN"/>
    <property type="match status" value="1"/>
</dbReference>
<feature type="transmembrane region" description="Helical" evidence="9">
    <location>
        <begin position="309"/>
        <end position="328"/>
    </location>
</feature>
<evidence type="ECO:0000256" key="6">
    <source>
        <dbReference type="ARBA" id="ARBA00022970"/>
    </source>
</evidence>
<feature type="transmembrane region" description="Helical" evidence="9">
    <location>
        <begin position="36"/>
        <end position="61"/>
    </location>
</feature>
<dbReference type="EMBL" id="CP011366">
    <property type="protein sequence ID" value="AKG75124.1"/>
    <property type="molecule type" value="Genomic_DNA"/>
</dbReference>
<dbReference type="GO" id="GO:0015188">
    <property type="term" value="F:L-isoleucine transmembrane transporter activity"/>
    <property type="evidence" value="ECO:0007669"/>
    <property type="project" value="TreeGrafter"/>
</dbReference>
<feature type="transmembrane region" description="Helical" evidence="9">
    <location>
        <begin position="114"/>
        <end position="134"/>
    </location>
</feature>
<dbReference type="Proteomes" id="UP000183090">
    <property type="component" value="Unassembled WGS sequence"/>
</dbReference>
<feature type="transmembrane region" description="Helical" evidence="9">
    <location>
        <begin position="146"/>
        <end position="164"/>
    </location>
</feature>
<keyword evidence="8 9" id="KW-0472">Membrane</keyword>
<evidence type="ECO:0000256" key="7">
    <source>
        <dbReference type="ARBA" id="ARBA00022989"/>
    </source>
</evidence>
<dbReference type="PANTHER" id="PTHR30588:SF0">
    <property type="entry name" value="BRANCHED-CHAIN AMINO ACID PERMEASE BRNQ"/>
    <property type="match status" value="1"/>
</dbReference>
<keyword evidence="12" id="KW-1185">Reference proteome</keyword>
<keyword evidence="7 9" id="KW-1133">Transmembrane helix</keyword>
<comment type="subcellular location">
    <subcellularLocation>
        <location evidence="1 9">Cell membrane</location>
        <topology evidence="1 9">Multi-pass membrane protein</topology>
    </subcellularLocation>
</comment>
<evidence type="ECO:0000256" key="2">
    <source>
        <dbReference type="ARBA" id="ARBA00008540"/>
    </source>
</evidence>
<dbReference type="GO" id="GO:0015190">
    <property type="term" value="F:L-leucine transmembrane transporter activity"/>
    <property type="evidence" value="ECO:0007669"/>
    <property type="project" value="TreeGrafter"/>
</dbReference>
<keyword evidence="4" id="KW-1003">Cell membrane</keyword>
<keyword evidence="6 9" id="KW-0029">Amino-acid transport</keyword>
<dbReference type="AlphaFoldDB" id="A0A0F7HNA3"/>
<organism evidence="11 13">
    <name type="scientific">Salinicoccus halodurans</name>
    <dbReference type="NCBI Taxonomy" id="407035"/>
    <lineage>
        <taxon>Bacteria</taxon>
        <taxon>Bacillati</taxon>
        <taxon>Bacillota</taxon>
        <taxon>Bacilli</taxon>
        <taxon>Bacillales</taxon>
        <taxon>Staphylococcaceae</taxon>
        <taxon>Salinicoccus</taxon>
    </lineage>
</organism>
<evidence type="ECO:0000256" key="3">
    <source>
        <dbReference type="ARBA" id="ARBA00022448"/>
    </source>
</evidence>
<keyword evidence="3 9" id="KW-0813">Transport</keyword>
<dbReference type="NCBIfam" id="TIGR00796">
    <property type="entry name" value="livcs"/>
    <property type="match status" value="1"/>
</dbReference>
<reference evidence="11 13" key="3">
    <citation type="submission" date="2016-10" db="EMBL/GenBank/DDBJ databases">
        <authorList>
            <person name="Varghese N."/>
            <person name="Submissions S."/>
        </authorList>
    </citation>
    <scope>NUCLEOTIDE SEQUENCE [LARGE SCALE GENOMIC DNA]</scope>
    <source>
        <strain evidence="11 13">CGMCC 1.6501</strain>
    </source>
</reference>
<reference evidence="12" key="2">
    <citation type="submission" date="2015-04" db="EMBL/GenBank/DDBJ databases">
        <title>Complete genome sequence of Salinicoccus halodurans strain H3B36, isolated from the Qaidam basin of China.</title>
        <authorList>
            <person name="Ma Y."/>
            <person name="Jiang K."/>
            <person name="Xue Y."/>
        </authorList>
    </citation>
    <scope>NUCLEOTIDE SEQUENCE [LARGE SCALE GENOMIC DNA]</scope>
    <source>
        <strain evidence="12">H3B36</strain>
    </source>
</reference>
<reference evidence="10 12" key="1">
    <citation type="journal article" date="2015" name="Int. J. Syst. Evol. Microbiol.">
        <title>Complete genome sequence of Salinicoccus halodurans H3B36, isolated from the Qaidam Basin in China.</title>
        <authorList>
            <person name="Jiang K."/>
            <person name="Xue Y."/>
            <person name="Ma Y."/>
        </authorList>
    </citation>
    <scope>NUCLEOTIDE SEQUENCE [LARGE SCALE GENOMIC DNA]</scope>
    <source>
        <strain evidence="10 12">H3B36</strain>
    </source>
</reference>
<dbReference type="EMBL" id="FOTB01000002">
    <property type="protein sequence ID" value="SFK66110.1"/>
    <property type="molecule type" value="Genomic_DNA"/>
</dbReference>
<comment type="similarity">
    <text evidence="2 9">Belongs to the branched chain amino acid transporter family.</text>
</comment>
<dbReference type="GO" id="GO:0005886">
    <property type="term" value="C:plasma membrane"/>
    <property type="evidence" value="ECO:0007669"/>
    <property type="project" value="UniProtKB-SubCell"/>
</dbReference>
<comment type="caution">
    <text evidence="9">Lacks conserved residue(s) required for the propagation of feature annotation.</text>
</comment>
<evidence type="ECO:0000313" key="11">
    <source>
        <dbReference type="EMBL" id="SFK66110.1"/>
    </source>
</evidence>
<evidence type="ECO:0000256" key="5">
    <source>
        <dbReference type="ARBA" id="ARBA00022692"/>
    </source>
</evidence>
<feature type="transmembrane region" description="Helical" evidence="9">
    <location>
        <begin position="73"/>
        <end position="94"/>
    </location>
</feature>
<gene>
    <name evidence="10" type="ORF">AAT16_13555</name>
    <name evidence="11" type="ORF">SAMN05216235_0972</name>
</gene>
<dbReference type="Proteomes" id="UP000034029">
    <property type="component" value="Chromosome"/>
</dbReference>
<dbReference type="InterPro" id="IPR004685">
    <property type="entry name" value="Brnchd-chn_aa_trnsp_Livcs"/>
</dbReference>
<evidence type="ECO:0000256" key="8">
    <source>
        <dbReference type="ARBA" id="ARBA00023136"/>
    </source>
</evidence>
<accession>A0A0F7HNA3</accession>
<feature type="transmembrane region" description="Helical" evidence="9">
    <location>
        <begin position="365"/>
        <end position="384"/>
    </location>
</feature>
<dbReference type="RefSeq" id="WP_046791301.1">
    <property type="nucleotide sequence ID" value="NZ_CP011366.1"/>
</dbReference>
<dbReference type="GO" id="GO:0015818">
    <property type="term" value="P:isoleucine transport"/>
    <property type="evidence" value="ECO:0007669"/>
    <property type="project" value="TreeGrafter"/>
</dbReference>
<proteinExistence type="inferred from homology"/>
<evidence type="ECO:0000313" key="10">
    <source>
        <dbReference type="EMBL" id="AKG75124.1"/>
    </source>
</evidence>
<evidence type="ECO:0000256" key="9">
    <source>
        <dbReference type="RuleBase" id="RU362122"/>
    </source>
</evidence>
<feature type="transmembrane region" description="Helical" evidence="9">
    <location>
        <begin position="221"/>
        <end position="245"/>
    </location>
</feature>
<feature type="transmembrane region" description="Helical" evidence="9">
    <location>
        <begin position="334"/>
        <end position="358"/>
    </location>
</feature>